<dbReference type="STRING" id="1600.LBAT_1639"/>
<feature type="chain" id="PRO_5038578066" evidence="2">
    <location>
        <begin position="26"/>
        <end position="698"/>
    </location>
</feature>
<keyword evidence="4" id="KW-0645">Protease</keyword>
<name>A0A0D6A5C6_9LACO</name>
<sequence length="698" mass="79017">MKSSKKTVITMIAMLLLIIPTVAFMGSSNATVQAAKTSSKGMLTLNYNSYFYGKNGKRLKTYKGSKRNTFIAKGKKVKYMGNPEQTTELKKHYFAKYTPQSGNTYYWLPYKNINGHDYYRVGKNAYIRADNIGSIDGETMYYRGTTYVTGKNDSHTYDSDMNENDDVVKKGQKVAVDKLVSVEEEDIDTQFYYKIAGKDEYIYGGEADYEYNVTPRQNLEVTDFKSPTKAQLIFNKDADVYTINGTKKDHPYRTTAKGAEATADELLYIWLPDEQKSELFYHLPNVKSYVNSIKKDEYIGEGFVKASDVDVDNDVKLKPVNTEKEAEAGAITASSDDKKELQSLINDEQTVKAGDPYKLSESYLRVSYDQALDAAKQTNASSKASIAEVKQAAWLLDKAAKSLNGAKVQVTYLNKITNREATKIEELVSAATGDWATFVNHNTKLISFDDDNVQHTLNIADYATQAPEPARKKSKTDNESSLYPEDLKKDATLRKYNKLINYDQSKTVLVAKRNTKVYRDVTKQNPNIYMNVNKVKLAPSKTTLKKGDNIGYYVNPVVKIKGKYYFLVAEKKVYYVPAQNVKRDNFAKSPRYKKYKAELDRISKSFTKNSRAMDVTAKVNTYDYLEDPYGEINLHPDSKFKKGQVMSIGDPKIVKVNGRYYFAETLRSIFADTDGYAVRAADVKPSVRSKKLYSASKK</sequence>
<protein>
    <submittedName>
        <fullName evidence="4">Putative serine protease</fullName>
    </submittedName>
</protein>
<keyword evidence="2" id="KW-0732">Signal</keyword>
<accession>A0A0D6A5C6</accession>
<keyword evidence="4" id="KW-0378">Hydrolase</keyword>
<feature type="signal peptide" evidence="2">
    <location>
        <begin position="1"/>
        <end position="25"/>
    </location>
</feature>
<dbReference type="GO" id="GO:0006508">
    <property type="term" value="P:proteolysis"/>
    <property type="evidence" value="ECO:0007669"/>
    <property type="project" value="UniProtKB-KW"/>
</dbReference>
<dbReference type="Proteomes" id="UP000035709">
    <property type="component" value="Chromosome"/>
</dbReference>
<dbReference type="EMBL" id="AP014808">
    <property type="protein sequence ID" value="BAQ58028.1"/>
    <property type="molecule type" value="Genomic_DNA"/>
</dbReference>
<dbReference type="Pfam" id="PF03217">
    <property type="entry name" value="SlpA"/>
    <property type="match status" value="1"/>
</dbReference>
<gene>
    <name evidence="4" type="ORF">LBAT_1639</name>
</gene>
<evidence type="ECO:0000313" key="4">
    <source>
        <dbReference type="EMBL" id="BAQ58028.1"/>
    </source>
</evidence>
<dbReference type="AlphaFoldDB" id="A0A0D6A5C6"/>
<reference evidence="4 5" key="1">
    <citation type="submission" date="2015-03" db="EMBL/GenBank/DDBJ databases">
        <title>Complete genome sequence of Lactobacillus acetotolerans NBRC 13120.</title>
        <authorList>
            <person name="Toh H."/>
            <person name="Morita H."/>
            <person name="Fujita N."/>
        </authorList>
    </citation>
    <scope>NUCLEOTIDE SEQUENCE [LARGE SCALE GENOMIC DNA]</scope>
    <source>
        <strain evidence="4 5">NBRC 13120</strain>
    </source>
</reference>
<feature type="compositionally biased region" description="Basic and acidic residues" evidence="1">
    <location>
        <begin position="469"/>
        <end position="478"/>
    </location>
</feature>
<dbReference type="KEGG" id="lae:LBAT_1639"/>
<dbReference type="OrthoDB" id="2313142at2"/>
<organism evidence="4 5">
    <name type="scientific">Lactobacillus acetotolerans</name>
    <dbReference type="NCBI Taxonomy" id="1600"/>
    <lineage>
        <taxon>Bacteria</taxon>
        <taxon>Bacillati</taxon>
        <taxon>Bacillota</taxon>
        <taxon>Bacilli</taxon>
        <taxon>Lactobacillales</taxon>
        <taxon>Lactobacillaceae</taxon>
        <taxon>Lactobacillus</taxon>
    </lineage>
</organism>
<dbReference type="RefSeq" id="WP_060459862.1">
    <property type="nucleotide sequence ID" value="NZ_AP014808.1"/>
</dbReference>
<feature type="domain" description="S-layer protein C-terminal" evidence="3">
    <location>
        <begin position="108"/>
        <end position="129"/>
    </location>
</feature>
<feature type="region of interest" description="Disordered" evidence="1">
    <location>
        <begin position="463"/>
        <end position="484"/>
    </location>
</feature>
<evidence type="ECO:0000313" key="5">
    <source>
        <dbReference type="Proteomes" id="UP000035709"/>
    </source>
</evidence>
<evidence type="ECO:0000256" key="2">
    <source>
        <dbReference type="SAM" id="SignalP"/>
    </source>
</evidence>
<keyword evidence="5" id="KW-1185">Reference proteome</keyword>
<dbReference type="InterPro" id="IPR024968">
    <property type="entry name" value="SlpA_C_lactobacillus"/>
</dbReference>
<evidence type="ECO:0000259" key="3">
    <source>
        <dbReference type="Pfam" id="PF03217"/>
    </source>
</evidence>
<dbReference type="PATRIC" id="fig|1600.4.peg.1679"/>
<evidence type="ECO:0000256" key="1">
    <source>
        <dbReference type="SAM" id="MobiDB-lite"/>
    </source>
</evidence>
<dbReference type="GO" id="GO:0008233">
    <property type="term" value="F:peptidase activity"/>
    <property type="evidence" value="ECO:0007669"/>
    <property type="project" value="UniProtKB-KW"/>
</dbReference>
<proteinExistence type="predicted"/>
<dbReference type="Gene3D" id="1.20.120.1850">
    <property type="entry name" value="Ebh helix bundles repeating unit (S and A modules)"/>
    <property type="match status" value="1"/>
</dbReference>